<keyword evidence="5 6" id="KW-0456">Lyase</keyword>
<keyword evidence="8" id="KW-1185">Reference proteome</keyword>
<dbReference type="PANTHER" id="PTHR11999">
    <property type="entry name" value="GROUP II PYRIDOXAL-5-PHOSPHATE DECARBOXYLASE"/>
    <property type="match status" value="1"/>
</dbReference>
<dbReference type="Proteomes" id="UP001597114">
    <property type="component" value="Unassembled WGS sequence"/>
</dbReference>
<dbReference type="InterPro" id="IPR010977">
    <property type="entry name" value="Aromatic_deC"/>
</dbReference>
<evidence type="ECO:0000256" key="5">
    <source>
        <dbReference type="ARBA" id="ARBA00023239"/>
    </source>
</evidence>
<dbReference type="Pfam" id="PF00282">
    <property type="entry name" value="Pyridoxal_deC"/>
    <property type="match status" value="1"/>
</dbReference>
<gene>
    <name evidence="7" type="ORF">ACFSJD_17325</name>
</gene>
<evidence type="ECO:0000256" key="2">
    <source>
        <dbReference type="ARBA" id="ARBA00009533"/>
    </source>
</evidence>
<protein>
    <submittedName>
        <fullName evidence="7">Pyridoxal phosphate-dependent decarboxylase family protein</fullName>
    </submittedName>
</protein>
<evidence type="ECO:0000256" key="4">
    <source>
        <dbReference type="ARBA" id="ARBA00022898"/>
    </source>
</evidence>
<sequence>MNHALEPTDVDMLEMGRLVLDHVVDIVAKIDARPVDNVANGNVLGPLVDEFLAPPPETPGDVRQLLDRLDRASLNAWEASGAGNFAYIPSGGLFTSALAEFYARALNRFGGVAFVAPGLIAAEESVVRWLAHDVCGLPAGSGGLLMTGGSMANFSAVVTARETRLGENIEQGTIYVTRHTHRSVAKAARMAGIRRDNVREVPSTASLAMDMDAARAMIESDKRAGLRPFLIVGSAGTTDTGAIDPLTHMAKVAADHDLWCHVDGAYGGLFRLTERGRDRLSGMALADSVTLDPHKSLFLPFGTGALLVRDPRLLFAAHNETGAYQQDYVSTGGLPDYALLGPELSREVRGLRVWLPLHVHGVAAFRAQLDEKLDLAELVYEKLRLVPSLEVPWRPMLSTVVFRVRALASGDADEATRRLLDCILADGRFSLSSTELDGRQAIRICILANRTHAGHVVELMDLITSAVPE</sequence>
<proteinExistence type="inferred from homology"/>
<comment type="cofactor">
    <cofactor evidence="1 6">
        <name>pyridoxal 5'-phosphate</name>
        <dbReference type="ChEBI" id="CHEBI:597326"/>
    </cofactor>
</comment>
<dbReference type="InterPro" id="IPR002129">
    <property type="entry name" value="PyrdxlP-dep_de-COase"/>
</dbReference>
<dbReference type="RefSeq" id="WP_344719344.1">
    <property type="nucleotide sequence ID" value="NZ_BAAAUS010000004.1"/>
</dbReference>
<name>A0ABW4EWN6_9PSEU</name>
<evidence type="ECO:0000313" key="7">
    <source>
        <dbReference type="EMBL" id="MFD1519258.1"/>
    </source>
</evidence>
<comment type="caution">
    <text evidence="7">The sequence shown here is derived from an EMBL/GenBank/DDBJ whole genome shotgun (WGS) entry which is preliminary data.</text>
</comment>
<dbReference type="EMBL" id="JBHUCO010000016">
    <property type="protein sequence ID" value="MFD1519258.1"/>
    <property type="molecule type" value="Genomic_DNA"/>
</dbReference>
<evidence type="ECO:0000256" key="1">
    <source>
        <dbReference type="ARBA" id="ARBA00001933"/>
    </source>
</evidence>
<keyword evidence="4 6" id="KW-0663">Pyridoxal phosphate</keyword>
<dbReference type="SUPFAM" id="SSF53383">
    <property type="entry name" value="PLP-dependent transferases"/>
    <property type="match status" value="1"/>
</dbReference>
<organism evidence="7 8">
    <name type="scientific">Pseudonocardia yunnanensis</name>
    <dbReference type="NCBI Taxonomy" id="58107"/>
    <lineage>
        <taxon>Bacteria</taxon>
        <taxon>Bacillati</taxon>
        <taxon>Actinomycetota</taxon>
        <taxon>Actinomycetes</taxon>
        <taxon>Pseudonocardiales</taxon>
        <taxon>Pseudonocardiaceae</taxon>
        <taxon>Pseudonocardia</taxon>
    </lineage>
</organism>
<dbReference type="PRINTS" id="PR00800">
    <property type="entry name" value="YHDCRBOXLASE"/>
</dbReference>
<evidence type="ECO:0000256" key="6">
    <source>
        <dbReference type="RuleBase" id="RU000382"/>
    </source>
</evidence>
<dbReference type="InterPro" id="IPR015421">
    <property type="entry name" value="PyrdxlP-dep_Trfase_major"/>
</dbReference>
<dbReference type="InterPro" id="IPR015424">
    <property type="entry name" value="PyrdxlP-dep_Trfase"/>
</dbReference>
<dbReference type="Gene3D" id="3.40.640.10">
    <property type="entry name" value="Type I PLP-dependent aspartate aminotransferase-like (Major domain)"/>
    <property type="match status" value="1"/>
</dbReference>
<dbReference type="PANTHER" id="PTHR11999:SF70">
    <property type="entry name" value="MIP05841P"/>
    <property type="match status" value="1"/>
</dbReference>
<evidence type="ECO:0000256" key="3">
    <source>
        <dbReference type="ARBA" id="ARBA00022793"/>
    </source>
</evidence>
<accession>A0ABW4EWN6</accession>
<evidence type="ECO:0000313" key="8">
    <source>
        <dbReference type="Proteomes" id="UP001597114"/>
    </source>
</evidence>
<reference evidence="8" key="1">
    <citation type="journal article" date="2019" name="Int. J. Syst. Evol. Microbiol.">
        <title>The Global Catalogue of Microorganisms (GCM) 10K type strain sequencing project: providing services to taxonomists for standard genome sequencing and annotation.</title>
        <authorList>
            <consortium name="The Broad Institute Genomics Platform"/>
            <consortium name="The Broad Institute Genome Sequencing Center for Infectious Disease"/>
            <person name="Wu L."/>
            <person name="Ma J."/>
        </authorList>
    </citation>
    <scope>NUCLEOTIDE SEQUENCE [LARGE SCALE GENOMIC DNA]</scope>
    <source>
        <strain evidence="8">CCM 7043</strain>
    </source>
</reference>
<comment type="similarity">
    <text evidence="2 6">Belongs to the group II decarboxylase family.</text>
</comment>
<dbReference type="InterPro" id="IPR015422">
    <property type="entry name" value="PyrdxlP-dep_Trfase_small"/>
</dbReference>
<keyword evidence="3" id="KW-0210">Decarboxylase</keyword>
<dbReference type="Gene3D" id="3.90.1150.10">
    <property type="entry name" value="Aspartate Aminotransferase, domain 1"/>
    <property type="match status" value="1"/>
</dbReference>